<evidence type="ECO:0000256" key="1">
    <source>
        <dbReference type="ARBA" id="ARBA00004170"/>
    </source>
</evidence>
<dbReference type="Ensembl" id="ENSSRHT00000096895.1">
    <property type="protein sequence ID" value="ENSSRHP00000094335.1"/>
    <property type="gene ID" value="ENSSRHG00000044127.1"/>
</dbReference>
<evidence type="ECO:0000256" key="5">
    <source>
        <dbReference type="ARBA" id="ARBA00022737"/>
    </source>
</evidence>
<feature type="compositionally biased region" description="Basic and acidic residues" evidence="9">
    <location>
        <begin position="646"/>
        <end position="676"/>
    </location>
</feature>
<name>A0A673MNW4_9TELE</name>
<dbReference type="Gene3D" id="3.40.20.10">
    <property type="entry name" value="Severin"/>
    <property type="match status" value="5"/>
</dbReference>
<feature type="region of interest" description="Disordered" evidence="9">
    <location>
        <begin position="564"/>
        <end position="583"/>
    </location>
</feature>
<keyword evidence="6" id="KW-0472">Membrane</keyword>
<evidence type="ECO:0000313" key="12">
    <source>
        <dbReference type="Proteomes" id="UP000472270"/>
    </source>
</evidence>
<dbReference type="GO" id="GO:0005546">
    <property type="term" value="F:phosphatidylinositol-4,5-bisphosphate binding"/>
    <property type="evidence" value="ECO:0007669"/>
    <property type="project" value="TreeGrafter"/>
</dbReference>
<keyword evidence="8" id="KW-0206">Cytoskeleton</keyword>
<dbReference type="SUPFAM" id="SSF55753">
    <property type="entry name" value="Actin depolymerizing proteins"/>
    <property type="match status" value="5"/>
</dbReference>
<keyword evidence="12" id="KW-1185">Reference proteome</keyword>
<dbReference type="InterPro" id="IPR036886">
    <property type="entry name" value="Villin_headpiece_dom_sf"/>
</dbReference>
<dbReference type="InterPro" id="IPR029006">
    <property type="entry name" value="ADF-H/Gelsolin-like_dom_sf"/>
</dbReference>
<evidence type="ECO:0000256" key="8">
    <source>
        <dbReference type="ARBA" id="ARBA00023212"/>
    </source>
</evidence>
<protein>
    <submittedName>
        <fullName evidence="11">Supervillin-like</fullName>
    </submittedName>
</protein>
<dbReference type="CDD" id="cd11288">
    <property type="entry name" value="gelsolin_S5_like"/>
    <property type="match status" value="1"/>
</dbReference>
<evidence type="ECO:0000256" key="6">
    <source>
        <dbReference type="ARBA" id="ARBA00023136"/>
    </source>
</evidence>
<dbReference type="Gene3D" id="1.10.950.10">
    <property type="entry name" value="Villin headpiece domain"/>
    <property type="match status" value="1"/>
</dbReference>
<dbReference type="GO" id="GO:0005737">
    <property type="term" value="C:cytoplasm"/>
    <property type="evidence" value="ECO:0007669"/>
    <property type="project" value="TreeGrafter"/>
</dbReference>
<comment type="subcellular location">
    <subcellularLocation>
        <location evidence="2">Cytoplasm</location>
        <location evidence="2">Cytoskeleton</location>
    </subcellularLocation>
    <subcellularLocation>
        <location evidence="1">Membrane</location>
        <topology evidence="1">Peripheral membrane protein</topology>
    </subcellularLocation>
</comment>
<dbReference type="CDD" id="cd11293">
    <property type="entry name" value="gelsolin_S4_like"/>
    <property type="match status" value="1"/>
</dbReference>
<feature type="region of interest" description="Disordered" evidence="9">
    <location>
        <begin position="203"/>
        <end position="251"/>
    </location>
</feature>
<dbReference type="SMART" id="SM00262">
    <property type="entry name" value="GEL"/>
    <property type="match status" value="5"/>
</dbReference>
<dbReference type="InterPro" id="IPR007122">
    <property type="entry name" value="Villin/Gelsolin"/>
</dbReference>
<feature type="compositionally biased region" description="Basic and acidic residues" evidence="9">
    <location>
        <begin position="137"/>
        <end position="159"/>
    </location>
</feature>
<feature type="region of interest" description="Disordered" evidence="9">
    <location>
        <begin position="635"/>
        <end position="676"/>
    </location>
</feature>
<evidence type="ECO:0000256" key="3">
    <source>
        <dbReference type="ARBA" id="ARBA00008418"/>
    </source>
</evidence>
<feature type="domain" description="HP" evidence="10">
    <location>
        <begin position="1760"/>
        <end position="1823"/>
    </location>
</feature>
<dbReference type="GO" id="GO:0008154">
    <property type="term" value="P:actin polymerization or depolymerization"/>
    <property type="evidence" value="ECO:0007669"/>
    <property type="project" value="TreeGrafter"/>
</dbReference>
<dbReference type="GO" id="GO:0051015">
    <property type="term" value="F:actin filament binding"/>
    <property type="evidence" value="ECO:0007669"/>
    <property type="project" value="InterPro"/>
</dbReference>
<evidence type="ECO:0000256" key="2">
    <source>
        <dbReference type="ARBA" id="ARBA00004245"/>
    </source>
</evidence>
<dbReference type="CDD" id="cd11289">
    <property type="entry name" value="gelsolin_S2_like"/>
    <property type="match status" value="1"/>
</dbReference>
<evidence type="ECO:0000256" key="4">
    <source>
        <dbReference type="ARBA" id="ARBA00022490"/>
    </source>
</evidence>
<dbReference type="GO" id="GO:0016020">
    <property type="term" value="C:membrane"/>
    <property type="evidence" value="ECO:0007669"/>
    <property type="project" value="UniProtKB-SubCell"/>
</dbReference>
<dbReference type="GO" id="GO:0015629">
    <property type="term" value="C:actin cytoskeleton"/>
    <property type="evidence" value="ECO:0007669"/>
    <property type="project" value="TreeGrafter"/>
</dbReference>
<accession>A0A673MNW4</accession>
<feature type="compositionally biased region" description="Basic and acidic residues" evidence="9">
    <location>
        <begin position="405"/>
        <end position="427"/>
    </location>
</feature>
<feature type="region of interest" description="Disordered" evidence="9">
    <location>
        <begin position="1295"/>
        <end position="1314"/>
    </location>
</feature>
<dbReference type="FunFam" id="1.10.950.10:FF:000003">
    <property type="entry name" value="supervillin isoform X2"/>
    <property type="match status" value="1"/>
</dbReference>
<keyword evidence="7" id="KW-0009">Actin-binding</keyword>
<comment type="similarity">
    <text evidence="3">Belongs to the villin/gelsolin family.</text>
</comment>
<dbReference type="InterPro" id="IPR003128">
    <property type="entry name" value="Villin_headpiece"/>
</dbReference>
<organism evidence="11 12">
    <name type="scientific">Sinocyclocheilus rhinocerous</name>
    <dbReference type="NCBI Taxonomy" id="307959"/>
    <lineage>
        <taxon>Eukaryota</taxon>
        <taxon>Metazoa</taxon>
        <taxon>Chordata</taxon>
        <taxon>Craniata</taxon>
        <taxon>Vertebrata</taxon>
        <taxon>Euteleostomi</taxon>
        <taxon>Actinopterygii</taxon>
        <taxon>Neopterygii</taxon>
        <taxon>Teleostei</taxon>
        <taxon>Ostariophysi</taxon>
        <taxon>Cypriniformes</taxon>
        <taxon>Cyprinidae</taxon>
        <taxon>Cyprininae</taxon>
        <taxon>Sinocyclocheilus</taxon>
    </lineage>
</organism>
<sequence>MNRKERIARRLEGIDSDALQNLPDCGGLVTNRLLEEDTPRYTRAADTCDPCTVSLQHYGKNDPNFPNLHSAEVQSRTHTVQPETVYSTGSTHVAELDSKAERIARYKAERRRQLAERYGISLDQELETDYTARYSKTSREPDGSDRQHKSKVDGGDGVEHNAYTPSHHADRASSHIHSDPEFIRDHTESISERERMMNLENQRRAQERDRLHGGGGVAPDPSAYMDVSGSARVPGKEPGAMGVPSSPNAGRRTMMPSPKQGASPGDLFIEQQAHNILQRHGSHLSPEPLSPEVDEEKLDERAKLSVAAKRSLFRELEKTSDGSVLKAWSRNPAVERRLRRGQDRSRTQPVTSEEVVIAATVPGHLSQSVTVQTSVTRVPSPTLVSSSVTKSSLQASSQQSSMVREQAREVRLAQEAVETDRARHASPGEDGQEEPDLSTLSLAEKMALFNRLAQPSSHGLRARGDTRSRRSNARYQTQPITLGEVEQLQPAGGARFASTSTSALRSSTVSTEHAGDIHLTMPDVSGPAYYEQTLSPPYQPQTAHQGPDVFPVAQGEKQLLSMGKRKLPSPESMKQTPHAQPARDWEEFKGHNEALVTPQDPSETDGEHKSKTAISDLPVHTAAVRAAAAVSQGSSSLRSGALAPHTHTESAGHLSEDNRREDEQETDFKTEEGDKFSDIMSARQMSIKERLALLKKSGEEDWRNRINKKQDVVKVAVSERHAQLWEVEQSFKKKDDGMMIDDFAVSDQLWDPVFSSSFSCVSEPLDQIAILPKRMGNEVVESQQIEQIEMSIQERKQLITTQEDAWKVKGYRASNDSTQFTVAGRMVKKGLAAPSVLTNPVLSPLSSKNKNASHTISKPHEEIEVRQDMKLESDKKLEKLESFLGRLNSKVSGLQEATIAVTEKSVKEVMTVDDEIFNKFYRHTEDMDKITSRVEINDDFDAIFGVQLPRLTSDMVQHKRAVRPTRNVQSSKNPLKMLAVREDIRHEYTEQRLNIGLLESKRMKREKMNKNSGFSEVALAGLASKENFSSVSLRSVNASEQSSNNSAMPYKKLMLIQVKGRRHVQTRLVEPRASSLNSGDCFLLITSHYCFIWIGEFANVIEKAKAAELATFIQTKHDLGCRASYVQTIEEGANTHTRAAKEFWKILGGQASYQAAGTPEEDEFYESAVVETNCIYRLIEDKLVPEDDYWGRVPRCSMLNPKEVLVFDFGSEVYVWHGKEVTLAQRKVAFQLAKHLWNGTFDYTNCDINPLDPGECNAVIPRKGQGRPDWAVFGRLTQHNETILFKEKFLDWSDSKKSTKKNGDSHAEENKELRGGECRPYDASLMLTTVQTPVKTVLDGVDVGRGYGLVEGDEGRNFEISTLSVDVWHILEFDYSRLPKQSIGQFHEGDTYVVKWKYMISTAVGKRLHSERIIGPGKEKCCYFFWQGRNSTVNEKGTSALMTIELDEERGAQVQVQQGKEPPCFLQCFNGGMIVHAGKREEEEENAQNDWHLYCVRGEKPLEGHLLEVVCHCSSLRSRTSMILLNIPKASMYLWHGCKAQMHTRDVGRTAANKIKEQCPLEAGLHSSSKVSIQECDEGAEPHGFWEALGRRDRKAYDCMLQDPGNFNFTPQLFQLSSTSGEFVAVEFVYPSREPNLVNSMPFLQEDLYTATQPALFLVDNHHEVYLWQGWWPQDSESTGSARTRWDSDRKCAMGTVLQYSKEKNEKKTPKSYLIHAGLEPLTFTNMFPSWEHREDIAEITEKEAEVCNQIILVEDVLTRLCKTTCPLADLQARPLPAGVDPLHLEIYLSDEDFEKALEMTRSEYEALPGWKQVNVKKDKGLF</sequence>
<gene>
    <name evidence="11" type="primary">svila</name>
</gene>
<dbReference type="PANTHER" id="PTHR11977:SF86">
    <property type="entry name" value="SUPERVILLIN ISOFORM X1"/>
    <property type="match status" value="1"/>
</dbReference>
<dbReference type="SUPFAM" id="SSF47050">
    <property type="entry name" value="VHP, Villin headpiece domain"/>
    <property type="match status" value="1"/>
</dbReference>
<feature type="region of interest" description="Disordered" evidence="9">
    <location>
        <begin position="132"/>
        <end position="181"/>
    </location>
</feature>
<dbReference type="PANTHER" id="PTHR11977">
    <property type="entry name" value="VILLIN"/>
    <property type="match status" value="1"/>
</dbReference>
<evidence type="ECO:0000256" key="9">
    <source>
        <dbReference type="SAM" id="MobiDB-lite"/>
    </source>
</evidence>
<dbReference type="SMART" id="SM00153">
    <property type="entry name" value="VHP"/>
    <property type="match status" value="1"/>
</dbReference>
<dbReference type="InterPro" id="IPR007123">
    <property type="entry name" value="Gelsolin-like_dom"/>
</dbReference>
<dbReference type="Proteomes" id="UP000472270">
    <property type="component" value="Unassembled WGS sequence"/>
</dbReference>
<keyword evidence="4" id="KW-0963">Cytoplasm</keyword>
<dbReference type="GO" id="GO:0051016">
    <property type="term" value="P:barbed-end actin filament capping"/>
    <property type="evidence" value="ECO:0007669"/>
    <property type="project" value="TreeGrafter"/>
</dbReference>
<dbReference type="PROSITE" id="PS51089">
    <property type="entry name" value="HP"/>
    <property type="match status" value="1"/>
</dbReference>
<keyword evidence="5" id="KW-0677">Repeat</keyword>
<dbReference type="Pfam" id="PF00626">
    <property type="entry name" value="Gelsolin"/>
    <property type="match status" value="1"/>
</dbReference>
<feature type="compositionally biased region" description="Low complexity" evidence="9">
    <location>
        <begin position="379"/>
        <end position="401"/>
    </location>
</feature>
<dbReference type="CDD" id="cd11280">
    <property type="entry name" value="gelsolin_like"/>
    <property type="match status" value="1"/>
</dbReference>
<evidence type="ECO:0000256" key="7">
    <source>
        <dbReference type="ARBA" id="ARBA00023203"/>
    </source>
</evidence>
<feature type="region of interest" description="Disordered" evidence="9">
    <location>
        <begin position="379"/>
        <end position="437"/>
    </location>
</feature>
<feature type="compositionally biased region" description="Basic and acidic residues" evidence="9">
    <location>
        <begin position="203"/>
        <end position="212"/>
    </location>
</feature>
<reference evidence="11" key="2">
    <citation type="submission" date="2025-09" db="UniProtKB">
        <authorList>
            <consortium name="Ensembl"/>
        </authorList>
    </citation>
    <scope>IDENTIFICATION</scope>
</reference>
<dbReference type="Pfam" id="PF02209">
    <property type="entry name" value="VHP"/>
    <property type="match status" value="1"/>
</dbReference>
<dbReference type="GO" id="GO:0051014">
    <property type="term" value="P:actin filament severing"/>
    <property type="evidence" value="ECO:0007669"/>
    <property type="project" value="TreeGrafter"/>
</dbReference>
<feature type="compositionally biased region" description="Basic and acidic residues" evidence="9">
    <location>
        <begin position="167"/>
        <end position="181"/>
    </location>
</feature>
<proteinExistence type="inferred from homology"/>
<evidence type="ECO:0000259" key="10">
    <source>
        <dbReference type="PROSITE" id="PS51089"/>
    </source>
</evidence>
<evidence type="ECO:0000313" key="11">
    <source>
        <dbReference type="Ensembl" id="ENSSRHP00000094335.1"/>
    </source>
</evidence>
<reference evidence="11" key="1">
    <citation type="submission" date="2025-08" db="UniProtKB">
        <authorList>
            <consortium name="Ensembl"/>
        </authorList>
    </citation>
    <scope>IDENTIFICATION</scope>
</reference>